<dbReference type="GO" id="GO:0006857">
    <property type="term" value="P:oligopeptide transport"/>
    <property type="evidence" value="ECO:0007669"/>
    <property type="project" value="InterPro"/>
</dbReference>
<feature type="transmembrane region" description="Helical" evidence="6">
    <location>
        <begin position="20"/>
        <end position="42"/>
    </location>
</feature>
<dbReference type="PANTHER" id="PTHR11654">
    <property type="entry name" value="OLIGOPEPTIDE TRANSPORTER-RELATED"/>
    <property type="match status" value="1"/>
</dbReference>
<proteinExistence type="predicted"/>
<keyword evidence="3" id="KW-0653">Protein transport</keyword>
<keyword evidence="5 6" id="KW-0472">Membrane</keyword>
<evidence type="ECO:0000256" key="2">
    <source>
        <dbReference type="ARBA" id="ARBA00022692"/>
    </source>
</evidence>
<keyword evidence="3" id="KW-0571">Peptide transport</keyword>
<accession>A0A8J2KMM5</accession>
<gene>
    <name evidence="7" type="ORF">AFUS01_LOCUS26888</name>
</gene>
<comment type="caution">
    <text evidence="7">The sequence shown here is derived from an EMBL/GenBank/DDBJ whole genome shotgun (WGS) entry which is preliminary data.</text>
</comment>
<dbReference type="AlphaFoldDB" id="A0A8J2KMM5"/>
<dbReference type="GO" id="GO:0016020">
    <property type="term" value="C:membrane"/>
    <property type="evidence" value="ECO:0007669"/>
    <property type="project" value="UniProtKB-SubCell"/>
</dbReference>
<comment type="subcellular location">
    <subcellularLocation>
        <location evidence="1">Membrane</location>
        <topology evidence="1">Multi-pass membrane protein</topology>
    </subcellularLocation>
</comment>
<evidence type="ECO:0000256" key="3">
    <source>
        <dbReference type="ARBA" id="ARBA00022856"/>
    </source>
</evidence>
<evidence type="ECO:0000313" key="8">
    <source>
        <dbReference type="Proteomes" id="UP000708208"/>
    </source>
</evidence>
<dbReference type="GO" id="GO:0022857">
    <property type="term" value="F:transmembrane transporter activity"/>
    <property type="evidence" value="ECO:0007669"/>
    <property type="project" value="InterPro"/>
</dbReference>
<keyword evidence="2 6" id="KW-0812">Transmembrane</keyword>
<evidence type="ECO:0000256" key="5">
    <source>
        <dbReference type="ARBA" id="ARBA00023136"/>
    </source>
</evidence>
<dbReference type="Proteomes" id="UP000708208">
    <property type="component" value="Unassembled WGS sequence"/>
</dbReference>
<sequence>VLTLYLKNVLKFNEDTATIIYHTFVFFTYFTPLFGAMIADSFLGKFRTIFYLSIVYAIGNIVLSLAATTPLSIPAVPFSMIGLALIAMGTGGIKPCVSSFGGDQFILPQQERQLSSFFSIFYFSINAGST</sequence>
<evidence type="ECO:0000256" key="6">
    <source>
        <dbReference type="SAM" id="Phobius"/>
    </source>
</evidence>
<evidence type="ECO:0000313" key="7">
    <source>
        <dbReference type="EMBL" id="CAG7816261.1"/>
    </source>
</evidence>
<keyword evidence="3" id="KW-0813">Transport</keyword>
<feature type="non-terminal residue" evidence="7">
    <location>
        <position position="1"/>
    </location>
</feature>
<dbReference type="InterPro" id="IPR000109">
    <property type="entry name" value="POT_fam"/>
</dbReference>
<dbReference type="OrthoDB" id="8904098at2759"/>
<reference evidence="7" key="1">
    <citation type="submission" date="2021-06" db="EMBL/GenBank/DDBJ databases">
        <authorList>
            <person name="Hodson N. C."/>
            <person name="Mongue J. A."/>
            <person name="Jaron S. K."/>
        </authorList>
    </citation>
    <scope>NUCLEOTIDE SEQUENCE</scope>
</reference>
<keyword evidence="8" id="KW-1185">Reference proteome</keyword>
<feature type="non-terminal residue" evidence="7">
    <location>
        <position position="130"/>
    </location>
</feature>
<feature type="transmembrane region" description="Helical" evidence="6">
    <location>
        <begin position="49"/>
        <end position="67"/>
    </location>
</feature>
<evidence type="ECO:0000256" key="1">
    <source>
        <dbReference type="ARBA" id="ARBA00004141"/>
    </source>
</evidence>
<feature type="transmembrane region" description="Helical" evidence="6">
    <location>
        <begin position="73"/>
        <end position="93"/>
    </location>
</feature>
<dbReference type="Pfam" id="PF00854">
    <property type="entry name" value="PTR2"/>
    <property type="match status" value="1"/>
</dbReference>
<keyword evidence="4 6" id="KW-1133">Transmembrane helix</keyword>
<protein>
    <recommendedName>
        <fullName evidence="9">Peptide transporter</fullName>
    </recommendedName>
</protein>
<name>A0A8J2KMM5_9HEXA</name>
<dbReference type="EMBL" id="CAJVCH010365065">
    <property type="protein sequence ID" value="CAG7816261.1"/>
    <property type="molecule type" value="Genomic_DNA"/>
</dbReference>
<evidence type="ECO:0008006" key="9">
    <source>
        <dbReference type="Google" id="ProtNLM"/>
    </source>
</evidence>
<dbReference type="InterPro" id="IPR018456">
    <property type="entry name" value="PTR2_symporter_CS"/>
</dbReference>
<dbReference type="PROSITE" id="PS01022">
    <property type="entry name" value="PTR2_1"/>
    <property type="match status" value="1"/>
</dbReference>
<organism evidence="7 8">
    <name type="scientific">Allacma fusca</name>
    <dbReference type="NCBI Taxonomy" id="39272"/>
    <lineage>
        <taxon>Eukaryota</taxon>
        <taxon>Metazoa</taxon>
        <taxon>Ecdysozoa</taxon>
        <taxon>Arthropoda</taxon>
        <taxon>Hexapoda</taxon>
        <taxon>Collembola</taxon>
        <taxon>Symphypleona</taxon>
        <taxon>Sminthuridae</taxon>
        <taxon>Allacma</taxon>
    </lineage>
</organism>
<evidence type="ECO:0000256" key="4">
    <source>
        <dbReference type="ARBA" id="ARBA00022989"/>
    </source>
</evidence>